<dbReference type="Pfam" id="PF22590">
    <property type="entry name" value="Cas3-like_C_2"/>
    <property type="match status" value="1"/>
</dbReference>
<dbReference type="GO" id="GO:0005524">
    <property type="term" value="F:ATP binding"/>
    <property type="evidence" value="ECO:0007669"/>
    <property type="project" value="UniProtKB-KW"/>
</dbReference>
<keyword evidence="2" id="KW-0547">Nucleotide-binding</keyword>
<evidence type="ECO:0000256" key="1">
    <source>
        <dbReference type="ARBA" id="ARBA00022723"/>
    </source>
</evidence>
<evidence type="ECO:0000256" key="2">
    <source>
        <dbReference type="ARBA" id="ARBA00022741"/>
    </source>
</evidence>
<dbReference type="Proteomes" id="UP000712673">
    <property type="component" value="Unassembled WGS sequence"/>
</dbReference>
<gene>
    <name evidence="8" type="ORF">FJZ47_25840</name>
</gene>
<evidence type="ECO:0000256" key="6">
    <source>
        <dbReference type="ARBA" id="ARBA00023118"/>
    </source>
</evidence>
<dbReference type="InterPro" id="IPR038257">
    <property type="entry name" value="CRISPR-assoc_Cas3_HD_sf"/>
</dbReference>
<name>A0A938B6Z5_UNCTE</name>
<dbReference type="InterPro" id="IPR054712">
    <property type="entry name" value="Cas3-like_dom"/>
</dbReference>
<dbReference type="Pfam" id="PF18019">
    <property type="entry name" value="Cas3_HD"/>
    <property type="match status" value="1"/>
</dbReference>
<keyword evidence="6" id="KW-0051">Antiviral defense</keyword>
<dbReference type="GO" id="GO:0016787">
    <property type="term" value="F:hydrolase activity"/>
    <property type="evidence" value="ECO:0007669"/>
    <property type="project" value="UniProtKB-KW"/>
</dbReference>
<organism evidence="8 9">
    <name type="scientific">Tectimicrobiota bacterium</name>
    <dbReference type="NCBI Taxonomy" id="2528274"/>
    <lineage>
        <taxon>Bacteria</taxon>
        <taxon>Pseudomonadati</taxon>
        <taxon>Nitrospinota/Tectimicrobiota group</taxon>
        <taxon>Candidatus Tectimicrobiota</taxon>
    </lineage>
</organism>
<sequence>MATQVIEAGVDLSSHLLITDLAPYASLVQRFGRCNRTGTLPDARIFWVDRPCNTRDEKLASQHTLDGKEQERIAAPYTWDALETARALLSALASAAPATLPPHHDPFQPSHVLRRRDVLDLFDTTPDLSGYDLDISRFVRGGTEHDVMVAWRELGGRGPQRTAPRPGRNELCPVSIGDVRSFLKGKDLAGKPRQAWMWHALDGAWQRLREDDLRPGLTLLLDTTAGGYDRQRGWDESSRQVVDVVPLETTADEALDDDPMTYRHYTQTLAAHSREARLAAEQLLQALSDLELDTWAPELLYATHHHDLGKAHPIFQCTLQGIDQMIPPQTPWLAKATTGGRHARPHFRHELASALALLQRGASDLTVYLAACHHGKVRLSIRALPGETKPDTPDMPYARGIWAGDTLPAADLGDGVIIPALALDLEPLLLGASPAGAPSWLDRMLTLRNRMGLFRLA</sequence>
<evidence type="ECO:0000256" key="3">
    <source>
        <dbReference type="ARBA" id="ARBA00022801"/>
    </source>
</evidence>
<keyword evidence="5" id="KW-0067">ATP-binding</keyword>
<keyword evidence="1" id="KW-0479">Metal-binding</keyword>
<feature type="non-terminal residue" evidence="8">
    <location>
        <position position="457"/>
    </location>
</feature>
<comment type="caution">
    <text evidence="8">The sequence shown here is derived from an EMBL/GenBank/DDBJ whole genome shotgun (WGS) entry which is preliminary data.</text>
</comment>
<evidence type="ECO:0000256" key="5">
    <source>
        <dbReference type="ARBA" id="ARBA00022840"/>
    </source>
</evidence>
<dbReference type="GO" id="GO:0051607">
    <property type="term" value="P:defense response to virus"/>
    <property type="evidence" value="ECO:0007669"/>
    <property type="project" value="UniProtKB-KW"/>
</dbReference>
<dbReference type="InterPro" id="IPR006483">
    <property type="entry name" value="CRISPR-assoc_Cas3_HD"/>
</dbReference>
<dbReference type="GO" id="GO:0004386">
    <property type="term" value="F:helicase activity"/>
    <property type="evidence" value="ECO:0007669"/>
    <property type="project" value="UniProtKB-KW"/>
</dbReference>
<proteinExistence type="predicted"/>
<dbReference type="GO" id="GO:0046872">
    <property type="term" value="F:metal ion binding"/>
    <property type="evidence" value="ECO:0007669"/>
    <property type="project" value="UniProtKB-KW"/>
</dbReference>
<reference evidence="8" key="1">
    <citation type="submission" date="2019-03" db="EMBL/GenBank/DDBJ databases">
        <title>Lake Tanganyika Metagenome-Assembled Genomes (MAGs).</title>
        <authorList>
            <person name="Tran P."/>
        </authorList>
    </citation>
    <scope>NUCLEOTIDE SEQUENCE</scope>
    <source>
        <strain evidence="8">K_DeepCast_65m_m2_066</strain>
    </source>
</reference>
<evidence type="ECO:0000313" key="9">
    <source>
        <dbReference type="Proteomes" id="UP000712673"/>
    </source>
</evidence>
<protein>
    <submittedName>
        <fullName evidence="8">CRISPR-associated helicase/endonuclease Cas3</fullName>
    </submittedName>
</protein>
<evidence type="ECO:0000256" key="4">
    <source>
        <dbReference type="ARBA" id="ARBA00022806"/>
    </source>
</evidence>
<dbReference type="EMBL" id="VGLS01001249">
    <property type="protein sequence ID" value="MBM3227203.1"/>
    <property type="molecule type" value="Genomic_DNA"/>
</dbReference>
<dbReference type="PROSITE" id="PS51643">
    <property type="entry name" value="HD_CAS3"/>
    <property type="match status" value="1"/>
</dbReference>
<keyword evidence="4" id="KW-0347">Helicase</keyword>
<dbReference type="AlphaFoldDB" id="A0A938B6Z5"/>
<feature type="domain" description="HD Cas3-type" evidence="7">
    <location>
        <begin position="262"/>
        <end position="444"/>
    </location>
</feature>
<dbReference type="Gene3D" id="1.10.3210.30">
    <property type="match status" value="1"/>
</dbReference>
<evidence type="ECO:0000259" key="7">
    <source>
        <dbReference type="PROSITE" id="PS51643"/>
    </source>
</evidence>
<evidence type="ECO:0000313" key="8">
    <source>
        <dbReference type="EMBL" id="MBM3227203.1"/>
    </source>
</evidence>
<accession>A0A938B6Z5</accession>
<keyword evidence="3" id="KW-0378">Hydrolase</keyword>